<organism evidence="1 2">
    <name type="scientific">Pleuronectes platessa</name>
    <name type="common">European plaice</name>
    <dbReference type="NCBI Taxonomy" id="8262"/>
    <lineage>
        <taxon>Eukaryota</taxon>
        <taxon>Metazoa</taxon>
        <taxon>Chordata</taxon>
        <taxon>Craniata</taxon>
        <taxon>Vertebrata</taxon>
        <taxon>Euteleostomi</taxon>
        <taxon>Actinopterygii</taxon>
        <taxon>Neopterygii</taxon>
        <taxon>Teleostei</taxon>
        <taxon>Neoteleostei</taxon>
        <taxon>Acanthomorphata</taxon>
        <taxon>Carangaria</taxon>
        <taxon>Pleuronectiformes</taxon>
        <taxon>Pleuronectoidei</taxon>
        <taxon>Pleuronectidae</taxon>
        <taxon>Pleuronectes</taxon>
    </lineage>
</organism>
<name>A0A9N7Z0J6_PLEPL</name>
<sequence>MARVMTAINYGNHGVKQQLRQVAAETWERADNSNTKQQRVGVGLVWRGGQPLASEPVDLIAGPNRQRHNSEGKMKIPGLLPWTSPLGATSEPSSFCAGRALVCGCRVTMEKEKKTEKKC</sequence>
<proteinExistence type="predicted"/>
<evidence type="ECO:0000313" key="2">
    <source>
        <dbReference type="Proteomes" id="UP001153269"/>
    </source>
</evidence>
<gene>
    <name evidence="1" type="ORF">PLEPLA_LOCUS38951</name>
</gene>
<reference evidence="1" key="1">
    <citation type="submission" date="2020-03" db="EMBL/GenBank/DDBJ databases">
        <authorList>
            <person name="Weist P."/>
        </authorList>
    </citation>
    <scope>NUCLEOTIDE SEQUENCE</scope>
</reference>
<dbReference type="Proteomes" id="UP001153269">
    <property type="component" value="Unassembled WGS sequence"/>
</dbReference>
<accession>A0A9N7Z0J6</accession>
<dbReference type="EMBL" id="CADEAL010004082">
    <property type="protein sequence ID" value="CAB1451258.1"/>
    <property type="molecule type" value="Genomic_DNA"/>
</dbReference>
<evidence type="ECO:0000313" key="1">
    <source>
        <dbReference type="EMBL" id="CAB1451258.1"/>
    </source>
</evidence>
<comment type="caution">
    <text evidence="1">The sequence shown here is derived from an EMBL/GenBank/DDBJ whole genome shotgun (WGS) entry which is preliminary data.</text>
</comment>
<dbReference type="AlphaFoldDB" id="A0A9N7Z0J6"/>
<keyword evidence="2" id="KW-1185">Reference proteome</keyword>
<protein>
    <submittedName>
        <fullName evidence="1">Uncharacterized protein</fullName>
    </submittedName>
</protein>